<dbReference type="EMBL" id="FWZT01000009">
    <property type="protein sequence ID" value="SMF29754.1"/>
    <property type="molecule type" value="Genomic_DNA"/>
</dbReference>
<evidence type="ECO:0000313" key="2">
    <source>
        <dbReference type="Proteomes" id="UP000192907"/>
    </source>
</evidence>
<sequence length="170" mass="20344">MTSARKPNNNLLELRQLREPLFEEVEEYALMNMVHNIGEQLEKRAKDRKLAVDNRLLLIPGNKIYDYHAQFPIQAAFLHLTWFELMNHYKKDIEHPSFQRVQQIIAEVEAQGPFRNDMYDNYYDYARDYIFEEGDSIMRDVMMNLRDVLIENGCMVGDMDPNRYSFKIAW</sequence>
<gene>
    <name evidence="1" type="ORF">SAMN06296036_109129</name>
</gene>
<protein>
    <submittedName>
        <fullName evidence="1">Uncharacterized protein</fullName>
    </submittedName>
</protein>
<reference evidence="2" key="1">
    <citation type="submission" date="2017-04" db="EMBL/GenBank/DDBJ databases">
        <authorList>
            <person name="Varghese N."/>
            <person name="Submissions S."/>
        </authorList>
    </citation>
    <scope>NUCLEOTIDE SEQUENCE [LARGE SCALE GENOMIC DNA]</scope>
    <source>
        <strain evidence="2">RKEM611</strain>
    </source>
</reference>
<keyword evidence="2" id="KW-1185">Reference proteome</keyword>
<accession>A0A1Y6BVR8</accession>
<dbReference type="STRING" id="1513793.SAMN06296036_109129"/>
<dbReference type="RefSeq" id="WP_132319290.1">
    <property type="nucleotide sequence ID" value="NZ_FWZT01000009.1"/>
</dbReference>
<dbReference type="Proteomes" id="UP000192907">
    <property type="component" value="Unassembled WGS sequence"/>
</dbReference>
<evidence type="ECO:0000313" key="1">
    <source>
        <dbReference type="EMBL" id="SMF29754.1"/>
    </source>
</evidence>
<proteinExistence type="predicted"/>
<dbReference type="AlphaFoldDB" id="A0A1Y6BVR8"/>
<organism evidence="1 2">
    <name type="scientific">Pseudobacteriovorax antillogorgiicola</name>
    <dbReference type="NCBI Taxonomy" id="1513793"/>
    <lineage>
        <taxon>Bacteria</taxon>
        <taxon>Pseudomonadati</taxon>
        <taxon>Bdellovibrionota</taxon>
        <taxon>Oligoflexia</taxon>
        <taxon>Oligoflexales</taxon>
        <taxon>Pseudobacteriovoracaceae</taxon>
        <taxon>Pseudobacteriovorax</taxon>
    </lineage>
</organism>
<name>A0A1Y6BVR8_9BACT</name>